<evidence type="ECO:0000256" key="2">
    <source>
        <dbReference type="ARBA" id="ARBA00022737"/>
    </source>
</evidence>
<name>A0ABR2RVQ6_9ROSI</name>
<organism evidence="3 4">
    <name type="scientific">Hibiscus sabdariffa</name>
    <name type="common">roselle</name>
    <dbReference type="NCBI Taxonomy" id="183260"/>
    <lineage>
        <taxon>Eukaryota</taxon>
        <taxon>Viridiplantae</taxon>
        <taxon>Streptophyta</taxon>
        <taxon>Embryophyta</taxon>
        <taxon>Tracheophyta</taxon>
        <taxon>Spermatophyta</taxon>
        <taxon>Magnoliopsida</taxon>
        <taxon>eudicotyledons</taxon>
        <taxon>Gunneridae</taxon>
        <taxon>Pentapetalae</taxon>
        <taxon>rosids</taxon>
        <taxon>malvids</taxon>
        <taxon>Malvales</taxon>
        <taxon>Malvaceae</taxon>
        <taxon>Malvoideae</taxon>
        <taxon>Hibiscus</taxon>
    </lineage>
</organism>
<dbReference type="EMBL" id="JBBPBN010000020">
    <property type="protein sequence ID" value="KAK9016819.1"/>
    <property type="molecule type" value="Genomic_DNA"/>
</dbReference>
<sequence>MGKLISSVILPTIVNCSNSRSSSSFKTIATHGKALSKNSMSVSGKPKKFDRFDNVGAALTVFNKMIGKYPKPSIVEFNKLLGAIVRMKHYAIVVSMYSRLEIVGISHYAYSLSILTNCFCQLGQIDFGFSVLGKMLKLGV</sequence>
<evidence type="ECO:0000313" key="4">
    <source>
        <dbReference type="Proteomes" id="UP001396334"/>
    </source>
</evidence>
<keyword evidence="2" id="KW-0677">Repeat</keyword>
<reference evidence="3 4" key="1">
    <citation type="journal article" date="2024" name="G3 (Bethesda)">
        <title>Genome assembly of Hibiscus sabdariffa L. provides insights into metabolisms of medicinal natural products.</title>
        <authorList>
            <person name="Kim T."/>
        </authorList>
    </citation>
    <scope>NUCLEOTIDE SEQUENCE [LARGE SCALE GENOMIC DNA]</scope>
    <source>
        <strain evidence="3">TK-2024</strain>
        <tissue evidence="3">Old leaves</tissue>
    </source>
</reference>
<evidence type="ECO:0000256" key="1">
    <source>
        <dbReference type="ARBA" id="ARBA00007626"/>
    </source>
</evidence>
<comment type="similarity">
    <text evidence="1">Belongs to the PPR family. P subfamily.</text>
</comment>
<comment type="caution">
    <text evidence="3">The sequence shown here is derived from an EMBL/GenBank/DDBJ whole genome shotgun (WGS) entry which is preliminary data.</text>
</comment>
<proteinExistence type="inferred from homology"/>
<dbReference type="PANTHER" id="PTHR47941">
    <property type="entry name" value="PENTATRICOPEPTIDE REPEAT-CONTAINING PROTEIN 3, MITOCHONDRIAL"/>
    <property type="match status" value="1"/>
</dbReference>
<keyword evidence="4" id="KW-1185">Reference proteome</keyword>
<gene>
    <name evidence="3" type="ORF">V6N11_079312</name>
</gene>
<dbReference type="Gene3D" id="1.25.40.10">
    <property type="entry name" value="Tetratricopeptide repeat domain"/>
    <property type="match status" value="1"/>
</dbReference>
<dbReference type="InterPro" id="IPR011990">
    <property type="entry name" value="TPR-like_helical_dom_sf"/>
</dbReference>
<dbReference type="Proteomes" id="UP001396334">
    <property type="component" value="Unassembled WGS sequence"/>
</dbReference>
<evidence type="ECO:0000313" key="3">
    <source>
        <dbReference type="EMBL" id="KAK9016819.1"/>
    </source>
</evidence>
<accession>A0ABR2RVQ6</accession>
<protein>
    <recommendedName>
        <fullName evidence="5">Pentatricopeptide repeat-containing protein</fullName>
    </recommendedName>
</protein>
<evidence type="ECO:0008006" key="5">
    <source>
        <dbReference type="Google" id="ProtNLM"/>
    </source>
</evidence>